<comment type="caution">
    <text evidence="1">The sequence shown here is derived from an EMBL/GenBank/DDBJ whole genome shotgun (WGS) entry which is preliminary data.</text>
</comment>
<evidence type="ECO:0000313" key="2">
    <source>
        <dbReference type="Proteomes" id="UP001163835"/>
    </source>
</evidence>
<keyword evidence="2" id="KW-1185">Reference proteome</keyword>
<organism evidence="1 2">
    <name type="scientific">Lentinula aff. lateritia</name>
    <dbReference type="NCBI Taxonomy" id="2804960"/>
    <lineage>
        <taxon>Eukaryota</taxon>
        <taxon>Fungi</taxon>
        <taxon>Dikarya</taxon>
        <taxon>Basidiomycota</taxon>
        <taxon>Agaricomycotina</taxon>
        <taxon>Agaricomycetes</taxon>
        <taxon>Agaricomycetidae</taxon>
        <taxon>Agaricales</taxon>
        <taxon>Marasmiineae</taxon>
        <taxon>Omphalotaceae</taxon>
        <taxon>Lentinula</taxon>
    </lineage>
</organism>
<evidence type="ECO:0000313" key="1">
    <source>
        <dbReference type="EMBL" id="KAJ3803932.1"/>
    </source>
</evidence>
<feature type="non-terminal residue" evidence="1">
    <location>
        <position position="1"/>
    </location>
</feature>
<name>A0ACC1TH38_9AGAR</name>
<reference evidence="1" key="1">
    <citation type="submission" date="2022-09" db="EMBL/GenBank/DDBJ databases">
        <title>A Global Phylogenomic Analysis of the Shiitake Genus Lentinula.</title>
        <authorList>
            <consortium name="DOE Joint Genome Institute"/>
            <person name="Sierra-Patev S."/>
            <person name="Min B."/>
            <person name="Naranjo-Ortiz M."/>
            <person name="Looney B."/>
            <person name="Konkel Z."/>
            <person name="Slot J.C."/>
            <person name="Sakamoto Y."/>
            <person name="Steenwyk J.L."/>
            <person name="Rokas A."/>
            <person name="Carro J."/>
            <person name="Camarero S."/>
            <person name="Ferreira P."/>
            <person name="Molpeceres G."/>
            <person name="Ruiz-Duenas F.J."/>
            <person name="Serrano A."/>
            <person name="Henrissat B."/>
            <person name="Drula E."/>
            <person name="Hughes K.W."/>
            <person name="Mata J.L."/>
            <person name="Ishikawa N.K."/>
            <person name="Vargas-Isla R."/>
            <person name="Ushijima S."/>
            <person name="Smith C.A."/>
            <person name="Ahrendt S."/>
            <person name="Andreopoulos W."/>
            <person name="He G."/>
            <person name="Labutti K."/>
            <person name="Lipzen A."/>
            <person name="Ng V."/>
            <person name="Riley R."/>
            <person name="Sandor L."/>
            <person name="Barry K."/>
            <person name="Martinez A.T."/>
            <person name="Xiao Y."/>
            <person name="Gibbons J.G."/>
            <person name="Terashima K."/>
            <person name="Grigoriev I.V."/>
            <person name="Hibbett D.S."/>
        </authorList>
    </citation>
    <scope>NUCLEOTIDE SEQUENCE</scope>
    <source>
        <strain evidence="1">TMI1499</strain>
    </source>
</reference>
<proteinExistence type="predicted"/>
<gene>
    <name evidence="1" type="ORF">F5876DRAFT_53986</name>
</gene>
<sequence>HIELGGPKSRIDEDIASHMEIKIHDQPQFKGDIIGEIKDTLDKGAHGIFRWVDCQMMELQKCTRNKDVKEVLKTLPATLTETYNQALGRLTEKEKKDAQHLLLWLLYAFEPLTRRKANEIWKIDLLEQKFDPDEMDLQVEKVIPSTFVTVGQGDIIQLAHASVKEYLISYLQSKEISNSLLFNEHLAHDIMTQTTIIYLMQYEKASFDRKGLVAYAVEYWLSHASKIGGQSQKLICAILKDNVQFSRWKDMYIEHISLRRESTAGPLYHGALNGLYGAVNCLIQSAHNVKQFVNAQGGEYGNALQAASLNGHDSIVRLLLEHDVDVNAVGGPYWNVLQEASLNGHDSIVKLLLEHDAK</sequence>
<dbReference type="EMBL" id="MU796521">
    <property type="protein sequence ID" value="KAJ3803932.1"/>
    <property type="molecule type" value="Genomic_DNA"/>
</dbReference>
<dbReference type="Proteomes" id="UP001163835">
    <property type="component" value="Unassembled WGS sequence"/>
</dbReference>
<accession>A0ACC1TH38</accession>
<protein>
    <submittedName>
        <fullName evidence="1">Uncharacterized protein</fullName>
    </submittedName>
</protein>